<dbReference type="Pfam" id="PF12848">
    <property type="entry name" value="ABC_tran_Xtn"/>
    <property type="match status" value="1"/>
</dbReference>
<dbReference type="InterPro" id="IPR051309">
    <property type="entry name" value="ABCF_ATPase"/>
</dbReference>
<feature type="domain" description="ABC transporter" evidence="4">
    <location>
        <begin position="3"/>
        <end position="193"/>
    </location>
</feature>
<dbReference type="CDD" id="cd03221">
    <property type="entry name" value="ABCF_EF-3"/>
    <property type="match status" value="2"/>
</dbReference>
<evidence type="ECO:0000259" key="4">
    <source>
        <dbReference type="PROSITE" id="PS50893"/>
    </source>
</evidence>
<dbReference type="NCBIfam" id="NF000355">
    <property type="entry name" value="ribo_prot_ABC_F"/>
    <property type="match status" value="1"/>
</dbReference>
<dbReference type="Gene3D" id="3.40.50.300">
    <property type="entry name" value="P-loop containing nucleotide triphosphate hydrolases"/>
    <property type="match status" value="3"/>
</dbReference>
<dbReference type="SUPFAM" id="SSF52540">
    <property type="entry name" value="P-loop containing nucleoside triphosphate hydrolases"/>
    <property type="match status" value="2"/>
</dbReference>
<dbReference type="EMBL" id="CP003261">
    <property type="protein sequence ID" value="AGK98518.1"/>
    <property type="molecule type" value="Genomic_DNA"/>
</dbReference>
<evidence type="ECO:0000256" key="3">
    <source>
        <dbReference type="SAM" id="MobiDB-lite"/>
    </source>
</evidence>
<dbReference type="InterPro" id="IPR003593">
    <property type="entry name" value="AAA+_ATPase"/>
</dbReference>
<evidence type="ECO:0000256" key="1">
    <source>
        <dbReference type="ARBA" id="ARBA00022741"/>
    </source>
</evidence>
<evidence type="ECO:0000313" key="5">
    <source>
        <dbReference type="EMBL" id="AGK98518.1"/>
    </source>
</evidence>
<dbReference type="Proteomes" id="UP000013523">
    <property type="component" value="Chromosome"/>
</dbReference>
<dbReference type="InterPro" id="IPR017871">
    <property type="entry name" value="ABC_transporter-like_CS"/>
</dbReference>
<evidence type="ECO:0000256" key="2">
    <source>
        <dbReference type="ARBA" id="ARBA00022840"/>
    </source>
</evidence>
<dbReference type="HOGENOM" id="CLU_000604_36_0_9"/>
<dbReference type="PATRIC" id="fig|86416.3.peg.3738"/>
<accession>R4K7K8</accession>
<dbReference type="Pfam" id="PF00005">
    <property type="entry name" value="ABC_tran"/>
    <property type="match status" value="3"/>
</dbReference>
<feature type="domain" description="ABC transporter" evidence="4">
    <location>
        <begin position="289"/>
        <end position="497"/>
    </location>
</feature>
<dbReference type="InterPro" id="IPR003439">
    <property type="entry name" value="ABC_transporter-like_ATP-bd"/>
</dbReference>
<dbReference type="KEGG" id="cpas:Clopa_3740"/>
<dbReference type="PANTHER" id="PTHR42855">
    <property type="entry name" value="ABC TRANSPORTER ATP-BINDING SUBUNIT"/>
    <property type="match status" value="1"/>
</dbReference>
<organism evidence="5 6">
    <name type="scientific">Clostridium pasteurianum BC1</name>
    <dbReference type="NCBI Taxonomy" id="86416"/>
    <lineage>
        <taxon>Bacteria</taxon>
        <taxon>Bacillati</taxon>
        <taxon>Bacillota</taxon>
        <taxon>Clostridia</taxon>
        <taxon>Eubacteriales</taxon>
        <taxon>Clostridiaceae</taxon>
        <taxon>Clostridium</taxon>
    </lineage>
</organism>
<keyword evidence="6" id="KW-1185">Reference proteome</keyword>
<dbReference type="PROSITE" id="PS50893">
    <property type="entry name" value="ABC_TRANSPORTER_2"/>
    <property type="match status" value="2"/>
</dbReference>
<proteinExistence type="predicted"/>
<feature type="region of interest" description="Disordered" evidence="3">
    <location>
        <begin position="221"/>
        <end position="244"/>
    </location>
</feature>
<name>R4K7K8_CLOPA</name>
<sequence>MLIECENIKKYYGERLVLDIKNLKIYSENRVGLVGINGEGKTTLINILLGKDNQYEGRVKRYGNFSIIDQLDKEDYGSINSETAKVFGANTTWNNYLSGGEKTRFKLAKCFCENSDMIIADEPTSNLDIAGIEFLEKKFKEYQGAFIIVSHDREFLDKLCNKIFDLDKGKIKEYKGNYSEYKFEKNQELKRAAFEYEKYDKEKKRIKESIESIKKSEVSIKKTPSRMGNSEGRLHRKMGGQKAKANLNRSIKNMEVRLAHMEIKEKPSDIKKIKLDIPDKNKLYSNVVIFGHNINKSFRNKIIFKNAEFTIYNNSKNALIGPNGCGKSTLIKMIIQGDTSIKKVHGLKIGYYSQQLDIVKGNLSILENVMMDSVYDETYIRIVLGRLLFKDRDVHKKVELLSGGERVKVCFAKLILSDINLLILDEPTNYLDVDSLEVVEEVLKDYCGTILFVSHDRRFISSLGNNIIYIEDNKILTSKGTYEEYLQKKSNCLTDREEEIKEQLFVLENRLSEIIGKLSAPSKRDDVKNLDIEYYKIIKQIKDLKMKLKENLNSR</sequence>
<dbReference type="AlphaFoldDB" id="R4K7K8"/>
<dbReference type="InterPro" id="IPR032781">
    <property type="entry name" value="ABC_tran_Xtn"/>
</dbReference>
<dbReference type="STRING" id="86416.Clopa_3740"/>
<dbReference type="eggNOG" id="COG0488">
    <property type="taxonomic scope" value="Bacteria"/>
</dbReference>
<dbReference type="GO" id="GO:0005524">
    <property type="term" value="F:ATP binding"/>
    <property type="evidence" value="ECO:0007669"/>
    <property type="project" value="UniProtKB-KW"/>
</dbReference>
<reference evidence="5 6" key="1">
    <citation type="submission" date="2012-01" db="EMBL/GenBank/DDBJ databases">
        <title>Complete sequence of chromosome of Clostridium pasteurianum BC1.</title>
        <authorList>
            <consortium name="US DOE Joint Genome Institute"/>
            <person name="Lucas S."/>
            <person name="Han J."/>
            <person name="Lapidus A."/>
            <person name="Cheng J.-F."/>
            <person name="Goodwin L."/>
            <person name="Pitluck S."/>
            <person name="Peters L."/>
            <person name="Mikhailova N."/>
            <person name="Teshima H."/>
            <person name="Detter J.C."/>
            <person name="Han C."/>
            <person name="Tapia R."/>
            <person name="Land M."/>
            <person name="Hauser L."/>
            <person name="Kyrpides N."/>
            <person name="Ivanova N."/>
            <person name="Pagani I."/>
            <person name="Dunn J."/>
            <person name="Taghavi S."/>
            <person name="Francis A."/>
            <person name="van der Lelie D."/>
            <person name="Woyke T."/>
        </authorList>
    </citation>
    <scope>NUCLEOTIDE SEQUENCE [LARGE SCALE GENOMIC DNA]</scope>
    <source>
        <strain evidence="5 6">BC1</strain>
    </source>
</reference>
<dbReference type="SMART" id="SM00382">
    <property type="entry name" value="AAA"/>
    <property type="match status" value="2"/>
</dbReference>
<dbReference type="InterPro" id="IPR027417">
    <property type="entry name" value="P-loop_NTPase"/>
</dbReference>
<dbReference type="PROSITE" id="PS00211">
    <property type="entry name" value="ABC_TRANSPORTER_1"/>
    <property type="match status" value="2"/>
</dbReference>
<evidence type="ECO:0000313" key="6">
    <source>
        <dbReference type="Proteomes" id="UP000013523"/>
    </source>
</evidence>
<dbReference type="GO" id="GO:0016887">
    <property type="term" value="F:ATP hydrolysis activity"/>
    <property type="evidence" value="ECO:0007669"/>
    <property type="project" value="InterPro"/>
</dbReference>
<keyword evidence="2" id="KW-0067">ATP-binding</keyword>
<dbReference type="PANTHER" id="PTHR42855:SF2">
    <property type="entry name" value="DRUG RESISTANCE ABC TRANSPORTER,ATP-BINDING PROTEIN"/>
    <property type="match status" value="1"/>
</dbReference>
<gene>
    <name evidence="5" type="ORF">Clopa_3740</name>
</gene>
<keyword evidence="1" id="KW-0547">Nucleotide-binding</keyword>
<protein>
    <submittedName>
        <fullName evidence="5">ATPase component of ABC transporters with duplicated ATPase domain</fullName>
    </submittedName>
</protein>